<gene>
    <name evidence="1" type="ORF">AGERDE_LOCUS11511</name>
</gene>
<sequence length="146" mass="16750">MGSGSSDSGGFCKKCQKKVSNNRDSRIEFSDVLKFVEHVKNCSEYKEAQEKVQAEPNRYELKEKNGCCCSHRDNLLSPCNRWKSKYINENGKEVDEKGQTHDQVCRCSRSRGGIVLPYSLYDEFLKVKLGQVCPRCQEVIDEELEN</sequence>
<keyword evidence="2" id="KW-1185">Reference proteome</keyword>
<dbReference type="Proteomes" id="UP000789831">
    <property type="component" value="Unassembled WGS sequence"/>
</dbReference>
<reference evidence="1" key="1">
    <citation type="submission" date="2021-06" db="EMBL/GenBank/DDBJ databases">
        <authorList>
            <person name="Kallberg Y."/>
            <person name="Tangrot J."/>
            <person name="Rosling A."/>
        </authorList>
    </citation>
    <scope>NUCLEOTIDE SEQUENCE</scope>
    <source>
        <strain evidence="1">MT106</strain>
    </source>
</reference>
<accession>A0A9N9H2S5</accession>
<dbReference type="EMBL" id="CAJVPL010005037">
    <property type="protein sequence ID" value="CAG8653808.1"/>
    <property type="molecule type" value="Genomic_DNA"/>
</dbReference>
<dbReference type="AlphaFoldDB" id="A0A9N9H2S5"/>
<organism evidence="1 2">
    <name type="scientific">Ambispora gerdemannii</name>
    <dbReference type="NCBI Taxonomy" id="144530"/>
    <lineage>
        <taxon>Eukaryota</taxon>
        <taxon>Fungi</taxon>
        <taxon>Fungi incertae sedis</taxon>
        <taxon>Mucoromycota</taxon>
        <taxon>Glomeromycotina</taxon>
        <taxon>Glomeromycetes</taxon>
        <taxon>Archaeosporales</taxon>
        <taxon>Ambisporaceae</taxon>
        <taxon>Ambispora</taxon>
    </lineage>
</organism>
<evidence type="ECO:0000313" key="1">
    <source>
        <dbReference type="EMBL" id="CAG8653808.1"/>
    </source>
</evidence>
<comment type="caution">
    <text evidence="1">The sequence shown here is derived from an EMBL/GenBank/DDBJ whole genome shotgun (WGS) entry which is preliminary data.</text>
</comment>
<protein>
    <submittedName>
        <fullName evidence="1">5852_t:CDS:1</fullName>
    </submittedName>
</protein>
<evidence type="ECO:0000313" key="2">
    <source>
        <dbReference type="Proteomes" id="UP000789831"/>
    </source>
</evidence>
<proteinExistence type="predicted"/>
<name>A0A9N9H2S5_9GLOM</name>